<keyword evidence="2" id="KW-1133">Transmembrane helix</keyword>
<keyword evidence="4" id="KW-1185">Reference proteome</keyword>
<dbReference type="EMBL" id="CP061336">
    <property type="protein sequence ID" value="QNU66501.1"/>
    <property type="molecule type" value="Genomic_DNA"/>
</dbReference>
<organism evidence="3 4">
    <name type="scientific">Ruminiclostridium herbifermentans</name>
    <dbReference type="NCBI Taxonomy" id="2488810"/>
    <lineage>
        <taxon>Bacteria</taxon>
        <taxon>Bacillati</taxon>
        <taxon>Bacillota</taxon>
        <taxon>Clostridia</taxon>
        <taxon>Eubacteriales</taxon>
        <taxon>Oscillospiraceae</taxon>
        <taxon>Ruminiclostridium</taxon>
    </lineage>
</organism>
<gene>
    <name evidence="3" type="ORF">EHE19_016825</name>
</gene>
<evidence type="ECO:0000256" key="1">
    <source>
        <dbReference type="SAM" id="Coils"/>
    </source>
</evidence>
<reference evidence="3 4" key="1">
    <citation type="submission" date="2020-09" db="EMBL/GenBank/DDBJ databases">
        <title>Characterization and genome sequencing of Ruminiclostridium sp. nov. MA18.</title>
        <authorList>
            <person name="Rettenmaier R."/>
            <person name="Kowollik M.-L."/>
            <person name="Liebl W."/>
            <person name="Zverlov V."/>
        </authorList>
    </citation>
    <scope>NUCLEOTIDE SEQUENCE [LARGE SCALE GENOMIC DNA]</scope>
    <source>
        <strain evidence="3 4">MA18</strain>
    </source>
</reference>
<name>A0A4U7JBV3_9FIRM</name>
<accession>A0A4U7JBV3</accession>
<proteinExistence type="predicted"/>
<sequence>MKFKGKIISYLKNNWWYLILLSLSTIYITYYRDDIYQLEKLNAKNLIFIVWLVLLLFPLFSEMELFGLRLKREIDKAKAEVKENLNDLRMQIMELRISYSNANTINFGSDFLPNEHKLKKLIEEFITKSNSKSDNYGETSTISDIEESKGVPSDIDFEVTEESIYLFKVRLMLEKILADLCEKTNYNSNKSIHEMVRHLYRCELINCKIVDLINQIIKIANRGVHGEIVSSEYIDFIKKVLPELQKQLNEANTQLHYCNCPRCKYSGYSRFENVCPKCGFTSDEF</sequence>
<evidence type="ECO:0000256" key="2">
    <source>
        <dbReference type="SAM" id="Phobius"/>
    </source>
</evidence>
<evidence type="ECO:0000313" key="3">
    <source>
        <dbReference type="EMBL" id="QNU66501.1"/>
    </source>
</evidence>
<evidence type="ECO:0008006" key="5">
    <source>
        <dbReference type="Google" id="ProtNLM"/>
    </source>
</evidence>
<dbReference type="OrthoDB" id="1889687at2"/>
<protein>
    <recommendedName>
        <fullName evidence="5">DUF4145 domain-containing protein</fullName>
    </recommendedName>
</protein>
<keyword evidence="2" id="KW-0472">Membrane</keyword>
<evidence type="ECO:0000313" key="4">
    <source>
        <dbReference type="Proteomes" id="UP000306409"/>
    </source>
</evidence>
<dbReference type="AlphaFoldDB" id="A0A4U7JBV3"/>
<feature type="coiled-coil region" evidence="1">
    <location>
        <begin position="71"/>
        <end position="98"/>
    </location>
</feature>
<keyword evidence="1" id="KW-0175">Coiled coil</keyword>
<feature type="transmembrane region" description="Helical" evidence="2">
    <location>
        <begin position="14"/>
        <end position="31"/>
    </location>
</feature>
<feature type="transmembrane region" description="Helical" evidence="2">
    <location>
        <begin position="46"/>
        <end position="68"/>
    </location>
</feature>
<dbReference type="Proteomes" id="UP000306409">
    <property type="component" value="Chromosome"/>
</dbReference>
<dbReference type="KEGG" id="rher:EHE19_016825"/>
<dbReference type="RefSeq" id="WP_137698994.1">
    <property type="nucleotide sequence ID" value="NZ_CP061336.1"/>
</dbReference>
<keyword evidence="2" id="KW-0812">Transmembrane</keyword>